<feature type="non-terminal residue" evidence="1">
    <location>
        <position position="254"/>
    </location>
</feature>
<accession>X0WQ83</accession>
<evidence type="ECO:0000313" key="1">
    <source>
        <dbReference type="EMBL" id="GAG14841.1"/>
    </source>
</evidence>
<sequence>MTIVNKLGLGQNLLGYTGDIDMAPGEALVTRDVLPRVKGDVMSHWGYTRHNPTSLTGYAIWHKGFTYKGKNSGAHDLRPGNYGADTGAIYTRRANWFTAQLILLSDGTAARWDHATQDYIAVALPVNPAVTALADPHPSGFVAQNNLYIAGFADYNLRYDPTDELLYAIGWPSVPTIVPALAAGGTLIADATYSYRASWLDLYTGEQSGLGPAVDMVPTGANLSVTLVAPARIPNYGAGINERHWYTNATPEDS</sequence>
<gene>
    <name evidence="1" type="ORF">S01H1_54047</name>
</gene>
<organism evidence="1">
    <name type="scientific">marine sediment metagenome</name>
    <dbReference type="NCBI Taxonomy" id="412755"/>
    <lineage>
        <taxon>unclassified sequences</taxon>
        <taxon>metagenomes</taxon>
        <taxon>ecological metagenomes</taxon>
    </lineage>
</organism>
<dbReference type="AlphaFoldDB" id="X0WQ83"/>
<protein>
    <submittedName>
        <fullName evidence="1">Uncharacterized protein</fullName>
    </submittedName>
</protein>
<reference evidence="1" key="1">
    <citation type="journal article" date="2014" name="Front. Microbiol.">
        <title>High frequency of phylogenetically diverse reductive dehalogenase-homologous genes in deep subseafloor sedimentary metagenomes.</title>
        <authorList>
            <person name="Kawai M."/>
            <person name="Futagami T."/>
            <person name="Toyoda A."/>
            <person name="Takaki Y."/>
            <person name="Nishi S."/>
            <person name="Hori S."/>
            <person name="Arai W."/>
            <person name="Tsubouchi T."/>
            <person name="Morono Y."/>
            <person name="Uchiyama I."/>
            <person name="Ito T."/>
            <person name="Fujiyama A."/>
            <person name="Inagaki F."/>
            <person name="Takami H."/>
        </authorList>
    </citation>
    <scope>NUCLEOTIDE SEQUENCE</scope>
    <source>
        <strain evidence="1">Expedition CK06-06</strain>
    </source>
</reference>
<proteinExistence type="predicted"/>
<name>X0WQ83_9ZZZZ</name>
<comment type="caution">
    <text evidence="1">The sequence shown here is derived from an EMBL/GenBank/DDBJ whole genome shotgun (WGS) entry which is preliminary data.</text>
</comment>
<dbReference type="EMBL" id="BARS01035037">
    <property type="protein sequence ID" value="GAG14841.1"/>
    <property type="molecule type" value="Genomic_DNA"/>
</dbReference>